<evidence type="ECO:0000313" key="2">
    <source>
        <dbReference type="Proteomes" id="UP000247555"/>
    </source>
</evidence>
<dbReference type="EMBL" id="QJKI01000019">
    <property type="protein sequence ID" value="PXX77036.1"/>
    <property type="molecule type" value="Genomic_DNA"/>
</dbReference>
<gene>
    <name evidence="1" type="ORF">DFR34_11937</name>
</gene>
<comment type="caution">
    <text evidence="1">The sequence shown here is derived from an EMBL/GenBank/DDBJ whole genome shotgun (WGS) entry which is preliminary data.</text>
</comment>
<dbReference type="Proteomes" id="UP000247555">
    <property type="component" value="Unassembled WGS sequence"/>
</dbReference>
<organism evidence="1 2">
    <name type="scientific">Rivihabitans pingtungensis</name>
    <dbReference type="NCBI Taxonomy" id="1054498"/>
    <lineage>
        <taxon>Bacteria</taxon>
        <taxon>Pseudomonadati</taxon>
        <taxon>Pseudomonadota</taxon>
        <taxon>Betaproteobacteria</taxon>
        <taxon>Neisseriales</taxon>
        <taxon>Aquaspirillaceae</taxon>
        <taxon>Rivihabitans</taxon>
    </lineage>
</organism>
<protein>
    <submittedName>
        <fullName evidence="1">Uncharacterized protein</fullName>
    </submittedName>
</protein>
<dbReference type="AlphaFoldDB" id="A0A318KMU3"/>
<dbReference type="RefSeq" id="WP_110391520.1">
    <property type="nucleotide sequence ID" value="NZ_CALCOA010000264.1"/>
</dbReference>
<name>A0A318KMU3_9NEIS</name>
<proteinExistence type="predicted"/>
<keyword evidence="2" id="KW-1185">Reference proteome</keyword>
<sequence>MSQVRLTQETCLKHFDRLTAARPQNWSGWPDEAIENHRERFGAGVLPSNINTLYILTERAWERVLAGEYLFCNPMPQVLPAELELSIAADDIARVITTRKGDSSYSVVSDKTGAAISSPTFTCKLDPDQQNYSIVHLQTP</sequence>
<reference evidence="1 2" key="1">
    <citation type="submission" date="2018-05" db="EMBL/GenBank/DDBJ databases">
        <title>Genomic Encyclopedia of Type Strains, Phase IV (KMG-IV): sequencing the most valuable type-strain genomes for metagenomic binning, comparative biology and taxonomic classification.</title>
        <authorList>
            <person name="Goeker M."/>
        </authorList>
    </citation>
    <scope>NUCLEOTIDE SEQUENCE [LARGE SCALE GENOMIC DNA]</scope>
    <source>
        <strain evidence="1 2">DSM 29661</strain>
    </source>
</reference>
<evidence type="ECO:0000313" key="1">
    <source>
        <dbReference type="EMBL" id="PXX77036.1"/>
    </source>
</evidence>
<accession>A0A318KMU3</accession>